<proteinExistence type="predicted"/>
<name>A0ACC2GG89_DALPE</name>
<comment type="caution">
    <text evidence="1">The sequence shown here is derived from an EMBL/GenBank/DDBJ whole genome shotgun (WGS) entry which is preliminary data.</text>
</comment>
<sequence length="125" mass="14269">MRVRVLHTPYAPALCRCPHTESSVSILNRRDMKELPSKGPFKPLYLPARLLIGNPIKGSVLEIRPSHVTCVFLRERSSTLPFSQFSLFLEEAWIRIQWDNAGRDQLLDRQLVYSSQHQVSIGLAA</sequence>
<keyword evidence="2" id="KW-1185">Reference proteome</keyword>
<accession>A0ACC2GG89</accession>
<dbReference type="Proteomes" id="UP001157502">
    <property type="component" value="Chromosome 13"/>
</dbReference>
<reference evidence="1" key="1">
    <citation type="submission" date="2021-05" db="EMBL/GenBank/DDBJ databases">
        <authorList>
            <person name="Pan Q."/>
            <person name="Jouanno E."/>
            <person name="Zahm M."/>
            <person name="Klopp C."/>
            <person name="Cabau C."/>
            <person name="Louis A."/>
            <person name="Berthelot C."/>
            <person name="Parey E."/>
            <person name="Roest Crollius H."/>
            <person name="Montfort J."/>
            <person name="Robinson-Rechavi M."/>
            <person name="Bouchez O."/>
            <person name="Lampietro C."/>
            <person name="Lopez Roques C."/>
            <person name="Donnadieu C."/>
            <person name="Postlethwait J."/>
            <person name="Bobe J."/>
            <person name="Dillon D."/>
            <person name="Chandos A."/>
            <person name="von Hippel F."/>
            <person name="Guiguen Y."/>
        </authorList>
    </citation>
    <scope>NUCLEOTIDE SEQUENCE</scope>
    <source>
        <strain evidence="1">YG-Jan2019</strain>
    </source>
</reference>
<organism evidence="1 2">
    <name type="scientific">Dallia pectoralis</name>
    <name type="common">Alaska blackfish</name>
    <dbReference type="NCBI Taxonomy" id="75939"/>
    <lineage>
        <taxon>Eukaryota</taxon>
        <taxon>Metazoa</taxon>
        <taxon>Chordata</taxon>
        <taxon>Craniata</taxon>
        <taxon>Vertebrata</taxon>
        <taxon>Euteleostomi</taxon>
        <taxon>Actinopterygii</taxon>
        <taxon>Neopterygii</taxon>
        <taxon>Teleostei</taxon>
        <taxon>Protacanthopterygii</taxon>
        <taxon>Esociformes</taxon>
        <taxon>Umbridae</taxon>
        <taxon>Dallia</taxon>
    </lineage>
</organism>
<dbReference type="EMBL" id="CM055740">
    <property type="protein sequence ID" value="KAJ8002689.1"/>
    <property type="molecule type" value="Genomic_DNA"/>
</dbReference>
<gene>
    <name evidence="1" type="ORF">DPEC_G00161540</name>
</gene>
<evidence type="ECO:0000313" key="2">
    <source>
        <dbReference type="Proteomes" id="UP001157502"/>
    </source>
</evidence>
<evidence type="ECO:0000313" key="1">
    <source>
        <dbReference type="EMBL" id="KAJ8002689.1"/>
    </source>
</evidence>
<protein>
    <submittedName>
        <fullName evidence="1">Uncharacterized protein</fullName>
    </submittedName>
</protein>